<feature type="region of interest" description="Disordered" evidence="1">
    <location>
        <begin position="28"/>
        <end position="74"/>
    </location>
</feature>
<reference evidence="2 3" key="1">
    <citation type="journal article" date="2016" name="Nat. Commun.">
        <title>Thousands of microbial genomes shed light on interconnected biogeochemical processes in an aquifer system.</title>
        <authorList>
            <person name="Anantharaman K."/>
            <person name="Brown C.T."/>
            <person name="Hug L.A."/>
            <person name="Sharon I."/>
            <person name="Castelle C.J."/>
            <person name="Probst A.J."/>
            <person name="Thomas B.C."/>
            <person name="Singh A."/>
            <person name="Wilkins M.J."/>
            <person name="Karaoz U."/>
            <person name="Brodie E.L."/>
            <person name="Williams K.H."/>
            <person name="Hubbard S.S."/>
            <person name="Banfield J.F."/>
        </authorList>
    </citation>
    <scope>NUCLEOTIDE SEQUENCE [LARGE SCALE GENOMIC DNA]</scope>
</reference>
<dbReference type="EMBL" id="MFLC01000005">
    <property type="protein sequence ID" value="OGG55303.1"/>
    <property type="molecule type" value="Genomic_DNA"/>
</dbReference>
<evidence type="ECO:0000313" key="3">
    <source>
        <dbReference type="Proteomes" id="UP000177659"/>
    </source>
</evidence>
<proteinExistence type="predicted"/>
<evidence type="ECO:0000313" key="2">
    <source>
        <dbReference type="EMBL" id="OGG55303.1"/>
    </source>
</evidence>
<organism evidence="2 3">
    <name type="scientific">Candidatus Kaiserbacteria bacterium RIFCSPHIGHO2_02_FULL_49_11</name>
    <dbReference type="NCBI Taxonomy" id="1798489"/>
    <lineage>
        <taxon>Bacteria</taxon>
        <taxon>Candidatus Kaiseribacteriota</taxon>
    </lineage>
</organism>
<dbReference type="SUPFAM" id="SSF50494">
    <property type="entry name" value="Trypsin-like serine proteases"/>
    <property type="match status" value="1"/>
</dbReference>
<dbReference type="InterPro" id="IPR009003">
    <property type="entry name" value="Peptidase_S1_PA"/>
</dbReference>
<protein>
    <recommendedName>
        <fullName evidence="4">Serine protease</fullName>
    </recommendedName>
</protein>
<accession>A0A1F6D1J5</accession>
<dbReference type="Gene3D" id="2.40.10.120">
    <property type="match status" value="1"/>
</dbReference>
<name>A0A1F6D1J5_9BACT</name>
<evidence type="ECO:0008006" key="4">
    <source>
        <dbReference type="Google" id="ProtNLM"/>
    </source>
</evidence>
<gene>
    <name evidence="2" type="ORF">A3D62_01625</name>
</gene>
<dbReference type="Proteomes" id="UP000177659">
    <property type="component" value="Unassembled WGS sequence"/>
</dbReference>
<sequence>MPIQSIAALVMLLVLLGGGVFVTSVKDGSRGNAEQRQGESIAVETNESTTASTTPNEAKSNSVDNTTTDEPVVTQTKEEKEVVLVEDTTPKGVNTDTSNKDIDYSTYSNFIRQEDLETLNEEDYKGFDLTPIVLVRCVFKTQYYSLSASKEDELTFTLGTGFFINPDGTILTAGHVVRKETLGTDKSGRVWNRDKCQIARGQGGRHEVKSADTRYWGAEPWFEDINIIYQAPEDLYRDGKGLDFALLKLKEKNNNNPYYTLTPKMVILEKDKYGPVAVGYPSRDISITQQTERADGVFTQILSLDKEVCRGVDYTTPCGWRYELYRDAKDSVIKGTTFSFGNYYSYLGQSASSVRGGFSGSPVFMKGNVIGILTTSSANEEGKYKGKDFFYALTSYDIVEALKSEGISY</sequence>
<evidence type="ECO:0000256" key="1">
    <source>
        <dbReference type="SAM" id="MobiDB-lite"/>
    </source>
</evidence>
<comment type="caution">
    <text evidence="2">The sequence shown here is derived from an EMBL/GenBank/DDBJ whole genome shotgun (WGS) entry which is preliminary data.</text>
</comment>
<dbReference type="AlphaFoldDB" id="A0A1F6D1J5"/>
<dbReference type="Pfam" id="PF13365">
    <property type="entry name" value="Trypsin_2"/>
    <property type="match status" value="1"/>
</dbReference>
<feature type="compositionally biased region" description="Polar residues" evidence="1">
    <location>
        <begin position="43"/>
        <end position="69"/>
    </location>
</feature>